<comment type="catalytic activity">
    <reaction evidence="11 12">
        <text>(S)-2,3,4,5-tetrahydrodipicolinate + NAD(+) + H2O = (2S,4S)-4-hydroxy-2,3,4,5-tetrahydrodipicolinate + NADH + H(+)</text>
        <dbReference type="Rhea" id="RHEA:35323"/>
        <dbReference type="ChEBI" id="CHEBI:15377"/>
        <dbReference type="ChEBI" id="CHEBI:15378"/>
        <dbReference type="ChEBI" id="CHEBI:16845"/>
        <dbReference type="ChEBI" id="CHEBI:57540"/>
        <dbReference type="ChEBI" id="CHEBI:57945"/>
        <dbReference type="ChEBI" id="CHEBI:67139"/>
        <dbReference type="EC" id="1.17.1.8"/>
    </reaction>
</comment>
<dbReference type="Gene3D" id="3.40.50.720">
    <property type="entry name" value="NAD(P)-binding Rossmann-like Domain"/>
    <property type="match status" value="1"/>
</dbReference>
<comment type="subunit">
    <text evidence="12">Homotetramer.</text>
</comment>
<proteinExistence type="inferred from homology"/>
<dbReference type="EMBL" id="JAAWWL010000002">
    <property type="protein sequence ID" value="NKI32817.1"/>
    <property type="molecule type" value="Genomic_DNA"/>
</dbReference>
<dbReference type="Pfam" id="PF01113">
    <property type="entry name" value="DapB_N"/>
    <property type="match status" value="1"/>
</dbReference>
<keyword evidence="7 12" id="KW-0457">Lysine biosynthesis</keyword>
<comment type="subcellular location">
    <subcellularLocation>
        <location evidence="12">Cytoplasm</location>
    </subcellularLocation>
</comment>
<gene>
    <name evidence="12 15" type="primary">dapB</name>
    <name evidence="15" type="ORF">HCU67_12745</name>
</gene>
<keyword evidence="12" id="KW-0963">Cytoplasm</keyword>
<evidence type="ECO:0000259" key="14">
    <source>
        <dbReference type="Pfam" id="PF05173"/>
    </source>
</evidence>
<comment type="pathway">
    <text evidence="8 12">Amino-acid biosynthesis; L-lysine biosynthesis via DAP pathway; (S)-tetrahydrodipicolinate from L-aspartate: step 4/4.</text>
</comment>
<dbReference type="PANTHER" id="PTHR20836">
    <property type="entry name" value="DIHYDRODIPICOLINATE REDUCTASE"/>
    <property type="match status" value="1"/>
</dbReference>
<dbReference type="SUPFAM" id="SSF55347">
    <property type="entry name" value="Glyceraldehyde-3-phosphate dehydrogenase-like, C-terminal domain"/>
    <property type="match status" value="1"/>
</dbReference>
<comment type="similarity">
    <text evidence="1 12">Belongs to the DapB family.</text>
</comment>
<evidence type="ECO:0000256" key="9">
    <source>
        <dbReference type="ARBA" id="ARBA00038983"/>
    </source>
</evidence>
<keyword evidence="5 12" id="KW-0560">Oxidoreductase</keyword>
<feature type="binding site" evidence="12">
    <location>
        <position position="31"/>
    </location>
    <ligand>
        <name>NAD(+)</name>
        <dbReference type="ChEBI" id="CHEBI:57540"/>
    </ligand>
</feature>
<dbReference type="EC" id="1.17.1.8" evidence="9 12"/>
<sequence length="232" mass="25576">MKIALFGYGKMGKMIESLALARNHEIVAKIDIDTVDIPYNEIDIAIDFSTPEAAFQNITECFKNNIPVISGTTGWLSNYEEAIAICDKNNGAFIYASNFSLGVNLFFELNQKLAKMMQGVSGYRTSIEEIHHTQKLDAPSGTAITLAEGILDNSAYKTWKLDGEKEQELSIHSIREGQVPGTHTIAYKSEVDSIEIKHTAHNREGFALGAIIAAEWLVGKTGVYSMKDVLNL</sequence>
<dbReference type="Gene3D" id="3.30.360.10">
    <property type="entry name" value="Dihydrodipicolinate Reductase, domain 2"/>
    <property type="match status" value="1"/>
</dbReference>
<evidence type="ECO:0000256" key="11">
    <source>
        <dbReference type="ARBA" id="ARBA00049396"/>
    </source>
</evidence>
<evidence type="ECO:0000256" key="10">
    <source>
        <dbReference type="ARBA" id="ARBA00049080"/>
    </source>
</evidence>
<evidence type="ECO:0000313" key="16">
    <source>
        <dbReference type="Proteomes" id="UP000718451"/>
    </source>
</evidence>
<keyword evidence="3 12" id="KW-0521">NADP</keyword>
<dbReference type="RefSeq" id="WP_168552989.1">
    <property type="nucleotide sequence ID" value="NZ_JAAWWL010000002.1"/>
</dbReference>
<evidence type="ECO:0000256" key="4">
    <source>
        <dbReference type="ARBA" id="ARBA00022915"/>
    </source>
</evidence>
<evidence type="ECO:0000256" key="2">
    <source>
        <dbReference type="ARBA" id="ARBA00022605"/>
    </source>
</evidence>
<name>A0ABX1GVQ8_9FLAO</name>
<dbReference type="NCBIfam" id="TIGR00036">
    <property type="entry name" value="dapB"/>
    <property type="match status" value="1"/>
</dbReference>
<dbReference type="InterPro" id="IPR036291">
    <property type="entry name" value="NAD(P)-bd_dom_sf"/>
</dbReference>
<feature type="binding site" evidence="12">
    <location>
        <begin position="96"/>
        <end position="99"/>
    </location>
    <ligand>
        <name>NAD(+)</name>
        <dbReference type="ChEBI" id="CHEBI:57540"/>
    </ligand>
</feature>
<dbReference type="HAMAP" id="MF_00102">
    <property type="entry name" value="DapB"/>
    <property type="match status" value="1"/>
</dbReference>
<evidence type="ECO:0000256" key="1">
    <source>
        <dbReference type="ARBA" id="ARBA00006642"/>
    </source>
</evidence>
<organism evidence="15 16">
    <name type="scientific">Croceivirga thetidis</name>
    <dbReference type="NCBI Taxonomy" id="2721623"/>
    <lineage>
        <taxon>Bacteria</taxon>
        <taxon>Pseudomonadati</taxon>
        <taxon>Bacteroidota</taxon>
        <taxon>Flavobacteriia</taxon>
        <taxon>Flavobacteriales</taxon>
        <taxon>Flavobacteriaceae</taxon>
        <taxon>Croceivirga</taxon>
    </lineage>
</organism>
<evidence type="ECO:0000256" key="5">
    <source>
        <dbReference type="ARBA" id="ARBA00023002"/>
    </source>
</evidence>
<dbReference type="InterPro" id="IPR023940">
    <property type="entry name" value="DHDPR_bac"/>
</dbReference>
<keyword evidence="6 12" id="KW-0520">NAD</keyword>
<evidence type="ECO:0000256" key="8">
    <source>
        <dbReference type="ARBA" id="ARBA00037922"/>
    </source>
</evidence>
<dbReference type="GO" id="GO:0008839">
    <property type="term" value="F:4-hydroxy-tetrahydrodipicolinate reductase"/>
    <property type="evidence" value="ECO:0007669"/>
    <property type="project" value="UniProtKB-EC"/>
</dbReference>
<dbReference type="PIRSF" id="PIRSF000161">
    <property type="entry name" value="DHPR"/>
    <property type="match status" value="1"/>
</dbReference>
<keyword evidence="16" id="KW-1185">Reference proteome</keyword>
<comment type="caution">
    <text evidence="12">Lacks conserved residue(s) required for the propagation of feature annotation.</text>
</comment>
<comment type="caution">
    <text evidence="12">Was originally thought to be a dihydrodipicolinate reductase (DHDPR), catalyzing the conversion of dihydrodipicolinate to tetrahydrodipicolinate. However, it was shown in E.coli that the substrate of the enzymatic reaction is not dihydrodipicolinate (DHDP) but in fact (2S,4S)-4-hydroxy-2,3,4,5-tetrahydrodipicolinic acid (HTPA), the product released by the DapA-catalyzed reaction.</text>
</comment>
<comment type="catalytic activity">
    <reaction evidence="10 12">
        <text>(S)-2,3,4,5-tetrahydrodipicolinate + NADP(+) + H2O = (2S,4S)-4-hydroxy-2,3,4,5-tetrahydrodipicolinate + NADPH + H(+)</text>
        <dbReference type="Rhea" id="RHEA:35331"/>
        <dbReference type="ChEBI" id="CHEBI:15377"/>
        <dbReference type="ChEBI" id="CHEBI:15378"/>
        <dbReference type="ChEBI" id="CHEBI:16845"/>
        <dbReference type="ChEBI" id="CHEBI:57783"/>
        <dbReference type="ChEBI" id="CHEBI:58349"/>
        <dbReference type="ChEBI" id="CHEBI:67139"/>
        <dbReference type="EC" id="1.17.1.8"/>
    </reaction>
</comment>
<dbReference type="SUPFAM" id="SSF51735">
    <property type="entry name" value="NAD(P)-binding Rossmann-fold domains"/>
    <property type="match status" value="1"/>
</dbReference>
<feature type="binding site" evidence="12">
    <location>
        <position position="132"/>
    </location>
    <ligand>
        <name>(S)-2,3,4,5-tetrahydrodipicolinate</name>
        <dbReference type="ChEBI" id="CHEBI:16845"/>
    </ligand>
</feature>
<comment type="function">
    <text evidence="12">Catalyzes the conversion of 4-hydroxy-tetrahydrodipicolinate (HTPA) to tetrahydrodipicolinate.</text>
</comment>
<feature type="domain" description="Dihydrodipicolinate reductase C-terminal" evidence="14">
    <location>
        <begin position="102"/>
        <end position="230"/>
    </location>
</feature>
<dbReference type="PANTHER" id="PTHR20836:SF0">
    <property type="entry name" value="4-HYDROXY-TETRAHYDRODIPICOLINATE REDUCTASE 1, CHLOROPLASTIC-RELATED"/>
    <property type="match status" value="1"/>
</dbReference>
<evidence type="ECO:0000256" key="3">
    <source>
        <dbReference type="ARBA" id="ARBA00022857"/>
    </source>
</evidence>
<dbReference type="Pfam" id="PF05173">
    <property type="entry name" value="DapB_C"/>
    <property type="match status" value="1"/>
</dbReference>
<feature type="binding site" evidence="12">
    <location>
        <begin position="71"/>
        <end position="73"/>
    </location>
    <ligand>
        <name>NAD(+)</name>
        <dbReference type="ChEBI" id="CHEBI:57540"/>
    </ligand>
</feature>
<feature type="domain" description="Dihydrodipicolinate reductase N-terminal" evidence="13">
    <location>
        <begin position="1"/>
        <end position="99"/>
    </location>
</feature>
<keyword evidence="2 12" id="KW-0028">Amino-acid biosynthesis</keyword>
<protein>
    <recommendedName>
        <fullName evidence="9 12">4-hydroxy-tetrahydrodipicolinate reductase</fullName>
        <shortName evidence="12">HTPA reductase</shortName>
        <ecNumber evidence="9 12">1.17.1.8</ecNumber>
    </recommendedName>
</protein>
<feature type="active site" description="Proton donor/acceptor" evidence="12">
    <location>
        <position position="131"/>
    </location>
</feature>
<evidence type="ECO:0000313" key="15">
    <source>
        <dbReference type="EMBL" id="NKI32817.1"/>
    </source>
</evidence>
<comment type="caution">
    <text evidence="15">The sequence shown here is derived from an EMBL/GenBank/DDBJ whole genome shotgun (WGS) entry which is preliminary data.</text>
</comment>
<dbReference type="Proteomes" id="UP000718451">
    <property type="component" value="Unassembled WGS sequence"/>
</dbReference>
<feature type="binding site" evidence="12">
    <location>
        <begin position="141"/>
        <end position="142"/>
    </location>
    <ligand>
        <name>(S)-2,3,4,5-tetrahydrodipicolinate</name>
        <dbReference type="ChEBI" id="CHEBI:16845"/>
    </ligand>
</feature>
<accession>A0ABX1GVQ8</accession>
<evidence type="ECO:0000256" key="12">
    <source>
        <dbReference type="HAMAP-Rule" id="MF_00102"/>
    </source>
</evidence>
<evidence type="ECO:0000259" key="13">
    <source>
        <dbReference type="Pfam" id="PF01113"/>
    </source>
</evidence>
<feature type="active site" description="Proton donor" evidence="12">
    <location>
        <position position="135"/>
    </location>
</feature>
<reference evidence="15 16" key="1">
    <citation type="submission" date="2020-04" db="EMBL/GenBank/DDBJ databases">
        <authorList>
            <person name="Yoon J."/>
        </authorList>
    </citation>
    <scope>NUCLEOTIDE SEQUENCE [LARGE SCALE GENOMIC DNA]</scope>
    <source>
        <strain evidence="15 16">DJ-13</strain>
    </source>
</reference>
<dbReference type="InterPro" id="IPR022663">
    <property type="entry name" value="DapB_C"/>
</dbReference>
<dbReference type="CDD" id="cd02274">
    <property type="entry name" value="DHDPR_N"/>
    <property type="match status" value="1"/>
</dbReference>
<keyword evidence="4 12" id="KW-0220">Diaminopimelate biosynthesis</keyword>
<dbReference type="InterPro" id="IPR000846">
    <property type="entry name" value="DapB_N"/>
</dbReference>
<evidence type="ECO:0000256" key="7">
    <source>
        <dbReference type="ARBA" id="ARBA00023154"/>
    </source>
</evidence>
<evidence type="ECO:0000256" key="6">
    <source>
        <dbReference type="ARBA" id="ARBA00023027"/>
    </source>
</evidence>